<accession>A0A2V3J291</accession>
<dbReference type="Pfam" id="PF23240">
    <property type="entry name" value="HAT_PRP39_N"/>
    <property type="match status" value="1"/>
</dbReference>
<protein>
    <submittedName>
        <fullName evidence="9">Squamous cell carcinoma antigen recognized by T-cells 3</fullName>
    </submittedName>
</protein>
<keyword evidence="4" id="KW-0508">mRNA splicing</keyword>
<feature type="region of interest" description="Disordered" evidence="7">
    <location>
        <begin position="465"/>
        <end position="567"/>
    </location>
</feature>
<dbReference type="InterPro" id="IPR000504">
    <property type="entry name" value="RRM_dom"/>
</dbReference>
<evidence type="ECO:0000256" key="7">
    <source>
        <dbReference type="SAM" id="MobiDB-lite"/>
    </source>
</evidence>
<dbReference type="GO" id="GO:0008380">
    <property type="term" value="P:RNA splicing"/>
    <property type="evidence" value="ECO:0007669"/>
    <property type="project" value="UniProtKB-KW"/>
</dbReference>
<evidence type="ECO:0000256" key="4">
    <source>
        <dbReference type="ARBA" id="ARBA00023187"/>
    </source>
</evidence>
<dbReference type="EMBL" id="NBIV01000013">
    <property type="protein sequence ID" value="PXF48463.1"/>
    <property type="molecule type" value="Genomic_DNA"/>
</dbReference>
<feature type="domain" description="RRM" evidence="8">
    <location>
        <begin position="566"/>
        <end position="642"/>
    </location>
</feature>
<dbReference type="InterPro" id="IPR012677">
    <property type="entry name" value="Nucleotide-bd_a/b_plait_sf"/>
</dbReference>
<evidence type="ECO:0000259" key="8">
    <source>
        <dbReference type="PROSITE" id="PS50102"/>
    </source>
</evidence>
<evidence type="ECO:0000256" key="1">
    <source>
        <dbReference type="ARBA" id="ARBA00004123"/>
    </source>
</evidence>
<comment type="subcellular location">
    <subcellularLocation>
        <location evidence="1">Nucleus</location>
    </subcellularLocation>
</comment>
<name>A0A2V3J291_9FLOR</name>
<dbReference type="Proteomes" id="UP000247409">
    <property type="component" value="Unassembled WGS sequence"/>
</dbReference>
<keyword evidence="3" id="KW-0677">Repeat</keyword>
<dbReference type="InterPro" id="IPR011990">
    <property type="entry name" value="TPR-like_helical_dom_sf"/>
</dbReference>
<dbReference type="STRING" id="448386.A0A2V3J291"/>
<evidence type="ECO:0000256" key="3">
    <source>
        <dbReference type="ARBA" id="ARBA00022737"/>
    </source>
</evidence>
<keyword evidence="6" id="KW-0694">RNA-binding</keyword>
<dbReference type="PROSITE" id="PS50102">
    <property type="entry name" value="RRM"/>
    <property type="match status" value="1"/>
</dbReference>
<dbReference type="PANTHER" id="PTHR17204:SF25">
    <property type="entry name" value="RRM DOMAIN-CONTAINING PROTEIN"/>
    <property type="match status" value="1"/>
</dbReference>
<dbReference type="SUPFAM" id="SSF48452">
    <property type="entry name" value="TPR-like"/>
    <property type="match status" value="1"/>
</dbReference>
<proteinExistence type="predicted"/>
<dbReference type="InterPro" id="IPR035979">
    <property type="entry name" value="RBD_domain_sf"/>
</dbReference>
<keyword evidence="2" id="KW-0507">mRNA processing</keyword>
<feature type="compositionally biased region" description="Basic residues" evidence="7">
    <location>
        <begin position="636"/>
        <end position="673"/>
    </location>
</feature>
<dbReference type="SMART" id="SM00360">
    <property type="entry name" value="RRM"/>
    <property type="match status" value="1"/>
</dbReference>
<dbReference type="OrthoDB" id="2307at2759"/>
<feature type="region of interest" description="Disordered" evidence="7">
    <location>
        <begin position="632"/>
        <end position="716"/>
    </location>
</feature>
<evidence type="ECO:0000313" key="9">
    <source>
        <dbReference type="EMBL" id="PXF48463.1"/>
    </source>
</evidence>
<dbReference type="GO" id="GO:0003723">
    <property type="term" value="F:RNA binding"/>
    <property type="evidence" value="ECO:0007669"/>
    <property type="project" value="UniProtKB-UniRule"/>
</dbReference>
<dbReference type="Gene3D" id="3.30.70.330">
    <property type="match status" value="1"/>
</dbReference>
<dbReference type="Gene3D" id="1.25.40.1040">
    <property type="match status" value="1"/>
</dbReference>
<dbReference type="GO" id="GO:0006397">
    <property type="term" value="P:mRNA processing"/>
    <property type="evidence" value="ECO:0007669"/>
    <property type="project" value="UniProtKB-KW"/>
</dbReference>
<dbReference type="SUPFAM" id="SSF54928">
    <property type="entry name" value="RNA-binding domain, RBD"/>
    <property type="match status" value="1"/>
</dbReference>
<dbReference type="GO" id="GO:0005634">
    <property type="term" value="C:nucleus"/>
    <property type="evidence" value="ECO:0007669"/>
    <property type="project" value="UniProtKB-SubCell"/>
</dbReference>
<evidence type="ECO:0000256" key="5">
    <source>
        <dbReference type="ARBA" id="ARBA00023242"/>
    </source>
</evidence>
<dbReference type="PANTHER" id="PTHR17204">
    <property type="entry name" value="PRE-MRNA PROCESSING PROTEIN PRP39-RELATED"/>
    <property type="match status" value="1"/>
</dbReference>
<dbReference type="AlphaFoldDB" id="A0A2V3J291"/>
<dbReference type="Pfam" id="PF00076">
    <property type="entry name" value="RRM_1"/>
    <property type="match status" value="1"/>
</dbReference>
<sequence>MSPADSASSSSSSSSASEQLRIASLRQAVQASNSYHDHLALVHALRATGNLEATRQARESFADHHPLHPVVWLQWTKDELSLTTTPLQRMSMLRIFRRALDDFLSVPLHCSYHQVMSELFAQHAVDARALKTAFERSFRLGAFHHFTDGHQLWHIYHSFLTTTNDSPAFEKPIYKSHPSPLSSQFSEFEQKLNHARQHADPALLIHAYTSYAAFVQNVYPVAVISVYERMIADQFSNPTAWLHYLSYLTESKNNHHLSFVANRAVRNTPNCIQAWSHAVLSVSDHEKPLEKLQHILERAHPFVTNSVQYAAAEALTKNAWSVYLVLGAPRHMLQTLKRSLSFNVQNSVHWAAATCHAACVLVRANYLQDAVELFESVVHARPTECRWRLQYASAIGLNNEAAVRDMFESGMRHATSSRDIGILRDAWQAFEVSVPDREGFLHRLHRIDIAASKLAPHKQHVGVLDDVDRKRTNTRRDKVHDPKKRKKRTTSDYEMHIQEPPSAAQDGANVKETPEPMNEIEEDHRTTPSQTVEKGAENEQKEESDAKPTESRSHELKPVSNDPEPNTVFISNLPFNVKEEHLRDVFGDADHIRQIRIPLRSDGATKGIAYIEFEDEAAVQKALTKHLQAIHGRTISVKRSKPPHRRKKGSRPRGSSTRRRTMQPHASVRRRRVVSGAMHQDNDVEMSEDVQDAKGGGETTSPKPMNQDDFRAMLRG</sequence>
<gene>
    <name evidence="9" type="ORF">BWQ96_01632</name>
</gene>
<evidence type="ECO:0000313" key="10">
    <source>
        <dbReference type="Proteomes" id="UP000247409"/>
    </source>
</evidence>
<keyword evidence="5" id="KW-0539">Nucleus</keyword>
<comment type="caution">
    <text evidence="9">The sequence shown here is derived from an EMBL/GenBank/DDBJ whole genome shotgun (WGS) entry which is preliminary data.</text>
</comment>
<keyword evidence="10" id="KW-1185">Reference proteome</keyword>
<evidence type="ECO:0000256" key="6">
    <source>
        <dbReference type="PROSITE-ProRule" id="PRU00176"/>
    </source>
</evidence>
<dbReference type="Gene3D" id="1.25.40.10">
    <property type="entry name" value="Tetratricopeptide repeat domain"/>
    <property type="match status" value="1"/>
</dbReference>
<reference evidence="9 10" key="1">
    <citation type="journal article" date="2018" name="Mol. Biol. Evol.">
        <title>Analysis of the draft genome of the red seaweed Gracilariopsis chorda provides insights into genome size evolution in Rhodophyta.</title>
        <authorList>
            <person name="Lee J."/>
            <person name="Yang E.C."/>
            <person name="Graf L."/>
            <person name="Yang J.H."/>
            <person name="Qiu H."/>
            <person name="Zel Zion U."/>
            <person name="Chan C.X."/>
            <person name="Stephens T.G."/>
            <person name="Weber A.P.M."/>
            <person name="Boo G.H."/>
            <person name="Boo S.M."/>
            <person name="Kim K.M."/>
            <person name="Shin Y."/>
            <person name="Jung M."/>
            <person name="Lee S.J."/>
            <person name="Yim H.S."/>
            <person name="Lee J.H."/>
            <person name="Bhattacharya D."/>
            <person name="Yoon H.S."/>
        </authorList>
    </citation>
    <scope>NUCLEOTIDE SEQUENCE [LARGE SCALE GENOMIC DNA]</scope>
    <source>
        <strain evidence="9 10">SKKU-2015</strain>
        <tissue evidence="9">Whole body</tissue>
    </source>
</reference>
<feature type="compositionally biased region" description="Basic and acidic residues" evidence="7">
    <location>
        <begin position="466"/>
        <end position="480"/>
    </location>
</feature>
<feature type="compositionally biased region" description="Basic and acidic residues" evidence="7">
    <location>
        <begin position="534"/>
        <end position="557"/>
    </location>
</feature>
<feature type="compositionally biased region" description="Basic and acidic residues" evidence="7">
    <location>
        <begin position="706"/>
        <end position="716"/>
    </location>
</feature>
<organism evidence="9 10">
    <name type="scientific">Gracilariopsis chorda</name>
    <dbReference type="NCBI Taxonomy" id="448386"/>
    <lineage>
        <taxon>Eukaryota</taxon>
        <taxon>Rhodophyta</taxon>
        <taxon>Florideophyceae</taxon>
        <taxon>Rhodymeniophycidae</taxon>
        <taxon>Gracilariales</taxon>
        <taxon>Gracilariaceae</taxon>
        <taxon>Gracilariopsis</taxon>
    </lineage>
</organism>
<evidence type="ECO:0000256" key="2">
    <source>
        <dbReference type="ARBA" id="ARBA00022664"/>
    </source>
</evidence>